<keyword evidence="1" id="KW-0812">Transmembrane</keyword>
<proteinExistence type="predicted"/>
<dbReference type="EMBL" id="CP002738">
    <property type="protein sequence ID" value="AEF98854.1"/>
    <property type="molecule type" value="Genomic_DNA"/>
</dbReference>
<keyword evidence="1" id="KW-0472">Membrane</keyword>
<protein>
    <recommendedName>
        <fullName evidence="5">Secreted protein with PEP-CTERM sorting signal</fullName>
    </recommendedName>
</protein>
<dbReference type="KEGG" id="mmt:Metme_0409"/>
<accession>G0A1G1</accession>
<reference evidence="3 4" key="1">
    <citation type="journal article" date="2011" name="J. Bacteriol.">
        <title>Complete Genome Sequence of the Aerobic Marine Methanotroph Methylomonas methanica MC09.</title>
        <authorList>
            <person name="Boden R."/>
            <person name="Cunliffe M."/>
            <person name="Scanlan J."/>
            <person name="Moussard H."/>
            <person name="Kits K.D."/>
            <person name="Klotz M.G."/>
            <person name="Jetten M.S."/>
            <person name="Vuilleumier S."/>
            <person name="Han J."/>
            <person name="Peters L."/>
            <person name="Mikhailova N."/>
            <person name="Teshima H."/>
            <person name="Tapia R."/>
            <person name="Kyrpides N."/>
            <person name="Ivanova N."/>
            <person name="Pagani I."/>
            <person name="Cheng J.F."/>
            <person name="Goodwin L."/>
            <person name="Han C."/>
            <person name="Hauser L."/>
            <person name="Land M.L."/>
            <person name="Lapidus A."/>
            <person name="Lucas S."/>
            <person name="Pitluck S."/>
            <person name="Woyke T."/>
            <person name="Stein L."/>
            <person name="Murrell J.C."/>
        </authorList>
    </citation>
    <scope>NUCLEOTIDE SEQUENCE [LARGE SCALE GENOMIC DNA]</scope>
    <source>
        <strain evidence="3 4">MC09</strain>
    </source>
</reference>
<keyword evidence="4" id="KW-1185">Reference proteome</keyword>
<sequence>MLIDFKKNQFCFWRAVVALPAILIGCHVQAAVVHTQDEWSAYSVLDRSCQEAGWCSFGVANYNADIDVNGDSLPDFRLLSDGDAMMEGIVFWGHISIQALSGNAIAMSGEPDTGPDWFENGQVIGLGSGLSWVTAVDVAGGDYVDDLLGWSINGPNILPTYIGIRMGENYGWMKVVNYEEMGIWFDIGEVAYESVPGRAIMVGSLVPLPSAGLLFISGLIGALRLRSCSRSRLVR</sequence>
<feature type="signal peptide" evidence="2">
    <location>
        <begin position="1"/>
        <end position="30"/>
    </location>
</feature>
<gene>
    <name evidence="3" type="ordered locus">Metme_0409</name>
</gene>
<feature type="transmembrane region" description="Helical" evidence="1">
    <location>
        <begin position="205"/>
        <end position="225"/>
    </location>
</feature>
<reference evidence="4" key="3">
    <citation type="submission" date="2011-05" db="EMBL/GenBank/DDBJ databases">
        <title>Complete sequence of Methylomonas methanica MC09.</title>
        <authorList>
            <consortium name="US DOE Joint Genome Institute"/>
            <person name="Lucas S."/>
            <person name="Han J."/>
            <person name="Lapidus A."/>
            <person name="Cheng J.-F."/>
            <person name="Goodwin L."/>
            <person name="Pitluck S."/>
            <person name="Peters L."/>
            <person name="Mikhailova N."/>
            <person name="Teshima H."/>
            <person name="Han C."/>
            <person name="Tapia R."/>
            <person name="Land M."/>
            <person name="Hauser L."/>
            <person name="Kyrpides N."/>
            <person name="Ivanova N."/>
            <person name="Pagani I."/>
            <person name="Stein L."/>
            <person name="Woyke T."/>
        </authorList>
    </citation>
    <scope>NUCLEOTIDE SEQUENCE [LARGE SCALE GENOMIC DNA]</scope>
    <source>
        <strain evidence="4">MC09</strain>
    </source>
</reference>
<evidence type="ECO:0000313" key="4">
    <source>
        <dbReference type="Proteomes" id="UP000008888"/>
    </source>
</evidence>
<feature type="chain" id="PRO_5003396362" description="Secreted protein with PEP-CTERM sorting signal" evidence="2">
    <location>
        <begin position="31"/>
        <end position="235"/>
    </location>
</feature>
<dbReference type="RefSeq" id="WP_013817127.1">
    <property type="nucleotide sequence ID" value="NC_015572.1"/>
</dbReference>
<evidence type="ECO:0000256" key="2">
    <source>
        <dbReference type="SAM" id="SignalP"/>
    </source>
</evidence>
<name>G0A1G1_METMM</name>
<dbReference type="Proteomes" id="UP000008888">
    <property type="component" value="Chromosome"/>
</dbReference>
<dbReference type="STRING" id="857087.Metme_0409"/>
<dbReference type="PROSITE" id="PS51257">
    <property type="entry name" value="PROKAR_LIPOPROTEIN"/>
    <property type="match status" value="1"/>
</dbReference>
<evidence type="ECO:0008006" key="5">
    <source>
        <dbReference type="Google" id="ProtNLM"/>
    </source>
</evidence>
<keyword evidence="2" id="KW-0732">Signal</keyword>
<keyword evidence="1" id="KW-1133">Transmembrane helix</keyword>
<organism evidence="3 4">
    <name type="scientific">Methylomonas methanica (strain DSM 25384 / MC09)</name>
    <dbReference type="NCBI Taxonomy" id="857087"/>
    <lineage>
        <taxon>Bacteria</taxon>
        <taxon>Pseudomonadati</taxon>
        <taxon>Pseudomonadota</taxon>
        <taxon>Gammaproteobacteria</taxon>
        <taxon>Methylococcales</taxon>
        <taxon>Methylococcaceae</taxon>
        <taxon>Methylomonas</taxon>
    </lineage>
</organism>
<dbReference type="AlphaFoldDB" id="G0A1G1"/>
<evidence type="ECO:0000256" key="1">
    <source>
        <dbReference type="SAM" id="Phobius"/>
    </source>
</evidence>
<reference key="2">
    <citation type="submission" date="2011-05" db="EMBL/GenBank/DDBJ databases">
        <title>Complete genome sequence of the aerobic marine methanotroph Methylomonas methanica MC09.</title>
        <authorList>
            <person name="Boden R."/>
            <person name="Cunliffe M."/>
            <person name="Scanlan J."/>
            <person name="Moussard H."/>
            <person name="Kits K.D."/>
            <person name="Klotz M."/>
            <person name="Jetten M."/>
            <person name="Vuilleumier S."/>
            <person name="Han J."/>
            <person name="Peters L."/>
            <person name="Mikhailova N."/>
            <person name="Teshima H."/>
            <person name="Tapia R."/>
            <person name="Kyrpides N."/>
            <person name="Ivanova N."/>
            <person name="Pagani I."/>
            <person name="Cheng J.-F."/>
            <person name="Goodwin L."/>
            <person name="Han C."/>
            <person name="Hauser L."/>
            <person name="Land M."/>
            <person name="Lapidus A."/>
            <person name="Lucas S."/>
            <person name="Pitluck S."/>
            <person name="Woyke T."/>
            <person name="Stein L.Y."/>
            <person name="Murrell C."/>
        </authorList>
    </citation>
    <scope>NUCLEOTIDE SEQUENCE</scope>
    <source>
        <strain>MC09</strain>
    </source>
</reference>
<dbReference type="HOGENOM" id="CLU_1179120_0_0_6"/>
<evidence type="ECO:0000313" key="3">
    <source>
        <dbReference type="EMBL" id="AEF98854.1"/>
    </source>
</evidence>